<dbReference type="InterPro" id="IPR029044">
    <property type="entry name" value="Nucleotide-diphossugar_trans"/>
</dbReference>
<dbReference type="InterPro" id="IPR005069">
    <property type="entry name" value="Nucl-diP-sugar_transferase"/>
</dbReference>
<evidence type="ECO:0000313" key="4">
    <source>
        <dbReference type="EMBL" id="EFJ17217.1"/>
    </source>
</evidence>
<dbReference type="AlphaFoldDB" id="D8SEK0"/>
<keyword evidence="5" id="KW-1185">Reference proteome</keyword>
<dbReference type="GO" id="GO:0035252">
    <property type="term" value="F:UDP-xylosyltransferase activity"/>
    <property type="evidence" value="ECO:0000318"/>
    <property type="project" value="GO_Central"/>
</dbReference>
<dbReference type="EMBL" id="GL377615">
    <property type="protein sequence ID" value="EFJ17217.1"/>
    <property type="molecule type" value="Genomic_DNA"/>
</dbReference>
<dbReference type="STRING" id="88036.D8SEK0"/>
<dbReference type="EC" id="2.4.2.-" evidence="2"/>
<accession>D8SEK0</accession>
<comment type="similarity">
    <text evidence="1 2">Belongs to the glycosyltransferase 77 family.</text>
</comment>
<keyword evidence="2" id="KW-0472">Membrane</keyword>
<keyword evidence="2" id="KW-0961">Cell wall biogenesis/degradation</keyword>
<dbReference type="InParanoid" id="D8SEK0"/>
<evidence type="ECO:0000256" key="2">
    <source>
        <dbReference type="RuleBase" id="RU363055"/>
    </source>
</evidence>
<gene>
    <name evidence="4" type="primary">RGXT1-2</name>
    <name evidence="4" type="ORF">SELMODRAFT_115185</name>
</gene>
<keyword evidence="2" id="KW-0735">Signal-anchor</keyword>
<dbReference type="PANTHER" id="PTHR47032">
    <property type="entry name" value="UDP-D-XYLOSE:L-FUCOSE ALPHA-1,3-D-XYLOSYLTRANSFERASE-RELATED"/>
    <property type="match status" value="1"/>
</dbReference>
<feature type="domain" description="Nucleotide-diphospho-sugar transferase" evidence="3">
    <location>
        <begin position="98"/>
        <end position="318"/>
    </location>
</feature>
<dbReference type="SUPFAM" id="SSF53448">
    <property type="entry name" value="Nucleotide-diphospho-sugar transferases"/>
    <property type="match status" value="1"/>
</dbReference>
<dbReference type="KEGG" id="smo:SELMODRAFT_115185"/>
<dbReference type="Gramene" id="EFJ17217">
    <property type="protein sequence ID" value="EFJ17217"/>
    <property type="gene ID" value="SELMODRAFT_115185"/>
</dbReference>
<dbReference type="OMA" id="GAKLIMK"/>
<keyword evidence="2 4" id="KW-0808">Transferase</keyword>
<dbReference type="InterPro" id="IPR052636">
    <property type="entry name" value="UDP-D-xylose:L-fucose_XylT"/>
</dbReference>
<evidence type="ECO:0000259" key="3">
    <source>
        <dbReference type="Pfam" id="PF03407"/>
    </source>
</evidence>
<keyword evidence="2" id="KW-0812">Transmembrane</keyword>
<protein>
    <recommendedName>
        <fullName evidence="2">Glycosyltransferase</fullName>
        <ecNumber evidence="2">2.4.2.-</ecNumber>
    </recommendedName>
</protein>
<keyword evidence="2" id="KW-0328">Glycosyltransferase</keyword>
<dbReference type="FunCoup" id="D8SEK0">
    <property type="interactions" value="538"/>
</dbReference>
<dbReference type="Proteomes" id="UP000001514">
    <property type="component" value="Unassembled WGS sequence"/>
</dbReference>
<dbReference type="eggNOG" id="ENOG502QT5X">
    <property type="taxonomic scope" value="Eukaryota"/>
</dbReference>
<dbReference type="GO" id="GO:0010306">
    <property type="term" value="P:rhamnogalacturonan II biosynthetic process"/>
    <property type="evidence" value="ECO:0000318"/>
    <property type="project" value="GO_Central"/>
</dbReference>
<reference evidence="4 5" key="1">
    <citation type="journal article" date="2011" name="Science">
        <title>The Selaginella genome identifies genetic changes associated with the evolution of vascular plants.</title>
        <authorList>
            <person name="Banks J.A."/>
            <person name="Nishiyama T."/>
            <person name="Hasebe M."/>
            <person name="Bowman J.L."/>
            <person name="Gribskov M."/>
            <person name="dePamphilis C."/>
            <person name="Albert V.A."/>
            <person name="Aono N."/>
            <person name="Aoyama T."/>
            <person name="Ambrose B.A."/>
            <person name="Ashton N.W."/>
            <person name="Axtell M.J."/>
            <person name="Barker E."/>
            <person name="Barker M.S."/>
            <person name="Bennetzen J.L."/>
            <person name="Bonawitz N.D."/>
            <person name="Chapple C."/>
            <person name="Cheng C."/>
            <person name="Correa L.G."/>
            <person name="Dacre M."/>
            <person name="DeBarry J."/>
            <person name="Dreyer I."/>
            <person name="Elias M."/>
            <person name="Engstrom E.M."/>
            <person name="Estelle M."/>
            <person name="Feng L."/>
            <person name="Finet C."/>
            <person name="Floyd S.K."/>
            <person name="Frommer W.B."/>
            <person name="Fujita T."/>
            <person name="Gramzow L."/>
            <person name="Gutensohn M."/>
            <person name="Harholt J."/>
            <person name="Hattori M."/>
            <person name="Heyl A."/>
            <person name="Hirai T."/>
            <person name="Hiwatashi Y."/>
            <person name="Ishikawa M."/>
            <person name="Iwata M."/>
            <person name="Karol K.G."/>
            <person name="Koehler B."/>
            <person name="Kolukisaoglu U."/>
            <person name="Kubo M."/>
            <person name="Kurata T."/>
            <person name="Lalonde S."/>
            <person name="Li K."/>
            <person name="Li Y."/>
            <person name="Litt A."/>
            <person name="Lyons E."/>
            <person name="Manning G."/>
            <person name="Maruyama T."/>
            <person name="Michael T.P."/>
            <person name="Mikami K."/>
            <person name="Miyazaki S."/>
            <person name="Morinaga S."/>
            <person name="Murata T."/>
            <person name="Mueller-Roeber B."/>
            <person name="Nelson D.R."/>
            <person name="Obara M."/>
            <person name="Oguri Y."/>
            <person name="Olmstead R.G."/>
            <person name="Onodera N."/>
            <person name="Petersen B.L."/>
            <person name="Pils B."/>
            <person name="Prigge M."/>
            <person name="Rensing S.A."/>
            <person name="Riano-Pachon D.M."/>
            <person name="Roberts A.W."/>
            <person name="Sato Y."/>
            <person name="Scheller H.V."/>
            <person name="Schulz B."/>
            <person name="Schulz C."/>
            <person name="Shakirov E.V."/>
            <person name="Shibagaki N."/>
            <person name="Shinohara N."/>
            <person name="Shippen D.E."/>
            <person name="Soerensen I."/>
            <person name="Sotooka R."/>
            <person name="Sugimoto N."/>
            <person name="Sugita M."/>
            <person name="Sumikawa N."/>
            <person name="Tanurdzic M."/>
            <person name="Theissen G."/>
            <person name="Ulvskov P."/>
            <person name="Wakazuki S."/>
            <person name="Weng J.K."/>
            <person name="Willats W.W."/>
            <person name="Wipf D."/>
            <person name="Wolf P.G."/>
            <person name="Yang L."/>
            <person name="Zimmer A.D."/>
            <person name="Zhu Q."/>
            <person name="Mitros T."/>
            <person name="Hellsten U."/>
            <person name="Loque D."/>
            <person name="Otillar R."/>
            <person name="Salamov A."/>
            <person name="Schmutz J."/>
            <person name="Shapiro H."/>
            <person name="Lindquist E."/>
            <person name="Lucas S."/>
            <person name="Rokhsar D."/>
            <person name="Grigoriev I.V."/>
        </authorList>
    </citation>
    <scope>NUCLEOTIDE SEQUENCE [LARGE SCALE GENOMIC DNA]</scope>
</reference>
<organism evidence="5">
    <name type="scientific">Selaginella moellendorffii</name>
    <name type="common">Spikemoss</name>
    <dbReference type="NCBI Taxonomy" id="88036"/>
    <lineage>
        <taxon>Eukaryota</taxon>
        <taxon>Viridiplantae</taxon>
        <taxon>Streptophyta</taxon>
        <taxon>Embryophyta</taxon>
        <taxon>Tracheophyta</taxon>
        <taxon>Lycopodiopsida</taxon>
        <taxon>Selaginellales</taxon>
        <taxon>Selaginellaceae</taxon>
        <taxon>Selaginella</taxon>
    </lineage>
</organism>
<dbReference type="PANTHER" id="PTHR47032:SF1">
    <property type="entry name" value="UDP-D-XYLOSE:L-FUCOSE ALPHA-1,3-D-XYLOSYLTRANSFERASE-RELATED"/>
    <property type="match status" value="1"/>
</dbReference>
<proteinExistence type="inferred from homology"/>
<evidence type="ECO:0000256" key="1">
    <source>
        <dbReference type="ARBA" id="ARBA00007033"/>
    </source>
</evidence>
<name>D8SEK0_SELML</name>
<dbReference type="Gene3D" id="3.90.550.10">
    <property type="entry name" value="Spore Coat Polysaccharide Biosynthesis Protein SpsA, Chain A"/>
    <property type="match status" value="1"/>
</dbReference>
<sequence length="350" mass="39769">MVIPGRRALKQGALSWISRRRLVTLVLGAVLLAYILVSLQDRGYRAGSTSSSSRWADYTLEAAAAAVARDGRIVVCAVSFPYLAFLVNWLISIASHGHHDKVLVIAEDYEMLNYVNEFWPGHAVLVPPALPLATAQRFGSQGFFNFTSRRPQHLLKLLELGYSVLYNDVDMVWMSDPFPLFTGDHDIYFTDDMTAIKPLDHSHSLPPPGKKGRTYICSCMIFLRPTPGAKLVLQKWIEELQQQPWSPKAKANDQPAFNWALNKTSNKVDMYLLPQASFPSGGLYFKNETWRRLPQNQNKLTIIHNNYITGFDKKIKRFHDTGLWLIDDAHVNTLPDFNLVKHYLDTQPQL</sequence>
<dbReference type="GO" id="GO:0000139">
    <property type="term" value="C:Golgi membrane"/>
    <property type="evidence" value="ECO:0007669"/>
    <property type="project" value="UniProtKB-SubCell"/>
</dbReference>
<keyword evidence="2" id="KW-0333">Golgi apparatus</keyword>
<dbReference type="GO" id="GO:0005794">
    <property type="term" value="C:Golgi apparatus"/>
    <property type="evidence" value="ECO:0000318"/>
    <property type="project" value="GO_Central"/>
</dbReference>
<comment type="subcellular location">
    <subcellularLocation>
        <location evidence="2">Golgi apparatus membrane</location>
        <topology evidence="2">Single-pass type II membrane protein</topology>
    </subcellularLocation>
</comment>
<keyword evidence="2" id="KW-1133">Transmembrane helix</keyword>
<feature type="transmembrane region" description="Helical" evidence="2">
    <location>
        <begin position="21"/>
        <end position="39"/>
    </location>
</feature>
<evidence type="ECO:0000313" key="5">
    <source>
        <dbReference type="Proteomes" id="UP000001514"/>
    </source>
</evidence>
<dbReference type="Pfam" id="PF03407">
    <property type="entry name" value="Nucleotid_trans"/>
    <property type="match status" value="1"/>
</dbReference>
<dbReference type="HOGENOM" id="CLU_051257_0_0_1"/>